<reference evidence="1" key="1">
    <citation type="submission" date="2020-09" db="EMBL/GenBank/DDBJ databases">
        <title>A novel bacterium of genus Paenibacillus, isolated from South China Sea.</title>
        <authorList>
            <person name="Huang H."/>
            <person name="Mo K."/>
            <person name="Hu Y."/>
        </authorList>
    </citation>
    <scope>NUCLEOTIDE SEQUENCE</scope>
    <source>
        <strain evidence="1">IB182363</strain>
    </source>
</reference>
<dbReference type="EMBL" id="JACXJA010000016">
    <property type="protein sequence ID" value="MBD2863053.1"/>
    <property type="molecule type" value="Genomic_DNA"/>
</dbReference>
<comment type="caution">
    <text evidence="1">The sequence shown here is derived from an EMBL/GenBank/DDBJ whole genome shotgun (WGS) entry which is preliminary data.</text>
</comment>
<protein>
    <submittedName>
        <fullName evidence="1">Uncharacterized protein</fullName>
    </submittedName>
</protein>
<keyword evidence="2" id="KW-1185">Reference proteome</keyword>
<dbReference type="RefSeq" id="WP_190928504.1">
    <property type="nucleotide sequence ID" value="NZ_JACXJA010000016.1"/>
</dbReference>
<name>A0A927C7Z8_9BACL</name>
<sequence>MDLYHYYEADLGPFRNLSGLNRSEARLIMEELRKDSVLFASRRPDGYMDIRRELEAKARAMFIQKGGMPVLSYPHYMTVGECAWIKEWYRDGREIRIPLGEFAGSSISFTYGDLFPTMRYKDGKPYRENVYTKREIEELIARHGLPQQWNPDGQGGPERYIEVQVWDDAVLRRYMPLES</sequence>
<proteinExistence type="predicted"/>
<dbReference type="Proteomes" id="UP000639396">
    <property type="component" value="Unassembled WGS sequence"/>
</dbReference>
<organism evidence="1 2">
    <name type="scientific">Paenibacillus oceani</name>
    <dbReference type="NCBI Taxonomy" id="2772510"/>
    <lineage>
        <taxon>Bacteria</taxon>
        <taxon>Bacillati</taxon>
        <taxon>Bacillota</taxon>
        <taxon>Bacilli</taxon>
        <taxon>Bacillales</taxon>
        <taxon>Paenibacillaceae</taxon>
        <taxon>Paenibacillus</taxon>
    </lineage>
</organism>
<dbReference type="AlphaFoldDB" id="A0A927C7Z8"/>
<evidence type="ECO:0000313" key="2">
    <source>
        <dbReference type="Proteomes" id="UP000639396"/>
    </source>
</evidence>
<accession>A0A927C7Z8</accession>
<gene>
    <name evidence="1" type="ORF">IDH45_13755</name>
</gene>
<evidence type="ECO:0000313" key="1">
    <source>
        <dbReference type="EMBL" id="MBD2863053.1"/>
    </source>
</evidence>